<reference evidence="2 3" key="1">
    <citation type="journal article" date="2013" name="PLoS Genet.">
        <title>The genome and development-dependent transcriptomes of Pyronema confluens: a window into fungal evolution.</title>
        <authorList>
            <person name="Traeger S."/>
            <person name="Altegoer F."/>
            <person name="Freitag M."/>
            <person name="Gabaldon T."/>
            <person name="Kempken F."/>
            <person name="Kumar A."/>
            <person name="Marcet-Houben M."/>
            <person name="Poggeler S."/>
            <person name="Stajich J.E."/>
            <person name="Nowrousian M."/>
        </authorList>
    </citation>
    <scope>NUCLEOTIDE SEQUENCE [LARGE SCALE GENOMIC DNA]</scope>
    <source>
        <strain evidence="3">CBS 100304</strain>
        <tissue evidence="2">Vegetative mycelium</tissue>
    </source>
</reference>
<evidence type="ECO:0000259" key="1">
    <source>
        <dbReference type="PROSITE" id="PS50181"/>
    </source>
</evidence>
<dbReference type="Proteomes" id="UP000018144">
    <property type="component" value="Unassembled WGS sequence"/>
</dbReference>
<gene>
    <name evidence="2" type="ORF">PCON_05540</name>
</gene>
<dbReference type="eggNOG" id="ENOG502SZ5R">
    <property type="taxonomic scope" value="Eukaryota"/>
</dbReference>
<evidence type="ECO:0000313" key="2">
    <source>
        <dbReference type="EMBL" id="CCX05953.1"/>
    </source>
</evidence>
<dbReference type="InterPro" id="IPR036047">
    <property type="entry name" value="F-box-like_dom_sf"/>
</dbReference>
<dbReference type="AlphaFoldDB" id="U4KW83"/>
<dbReference type="Gene3D" id="1.20.1280.50">
    <property type="match status" value="1"/>
</dbReference>
<dbReference type="SMART" id="SM00256">
    <property type="entry name" value="FBOX"/>
    <property type="match status" value="1"/>
</dbReference>
<evidence type="ECO:0000313" key="3">
    <source>
        <dbReference type="Proteomes" id="UP000018144"/>
    </source>
</evidence>
<name>U4KW83_PYROM</name>
<dbReference type="EMBL" id="HF935277">
    <property type="protein sequence ID" value="CCX05953.1"/>
    <property type="molecule type" value="Genomic_DNA"/>
</dbReference>
<protein>
    <recommendedName>
        <fullName evidence="1">F-box domain-containing protein</fullName>
    </recommendedName>
</protein>
<proteinExistence type="predicted"/>
<dbReference type="PROSITE" id="PS50181">
    <property type="entry name" value="FBOX"/>
    <property type="match status" value="1"/>
</dbReference>
<sequence length="318" mass="36532">MPPTLLLENLPLEVLHHVLSNLSANELIPIRSVSVRLRDLATSNPHWRRCLLNDLVPSFAALYEISEIPPGLWSFTVAHDGWFKAYCRLKRVIRNPWLLREEDMIGAPWLVYFKQHMVDPSRPGEHEPHAVIRFDVNPEKKAKLIAGIPLTSRNWWLEGGTMRVSAYPPNIPGRVCGTLCRKLEHSTVAMVSDSPEFMNELVELNNEIVEEAVRACILDREEADQRIAALEQARLPDDLSSRNDRLRRILKITDELENEDEDELYELNERDELEDGDEILRRLPSDEDGCESDGHGDEWRQMLMNSQPEGIVANHSEL</sequence>
<dbReference type="OrthoDB" id="5385983at2759"/>
<keyword evidence="3" id="KW-1185">Reference proteome</keyword>
<accession>U4KW83</accession>
<dbReference type="SUPFAM" id="SSF81383">
    <property type="entry name" value="F-box domain"/>
    <property type="match status" value="1"/>
</dbReference>
<organism evidence="2 3">
    <name type="scientific">Pyronema omphalodes (strain CBS 100304)</name>
    <name type="common">Pyronema confluens</name>
    <dbReference type="NCBI Taxonomy" id="1076935"/>
    <lineage>
        <taxon>Eukaryota</taxon>
        <taxon>Fungi</taxon>
        <taxon>Dikarya</taxon>
        <taxon>Ascomycota</taxon>
        <taxon>Pezizomycotina</taxon>
        <taxon>Pezizomycetes</taxon>
        <taxon>Pezizales</taxon>
        <taxon>Pyronemataceae</taxon>
        <taxon>Pyronema</taxon>
    </lineage>
</organism>
<dbReference type="InterPro" id="IPR001810">
    <property type="entry name" value="F-box_dom"/>
</dbReference>
<dbReference type="Pfam" id="PF00646">
    <property type="entry name" value="F-box"/>
    <property type="match status" value="1"/>
</dbReference>
<feature type="domain" description="F-box" evidence="1">
    <location>
        <begin position="4"/>
        <end position="50"/>
    </location>
</feature>